<name>A0AAN8X8K4_HALRR</name>
<evidence type="ECO:0000313" key="2">
    <source>
        <dbReference type="Proteomes" id="UP001381693"/>
    </source>
</evidence>
<protein>
    <submittedName>
        <fullName evidence="1">Uncharacterized protein</fullName>
    </submittedName>
</protein>
<keyword evidence="2" id="KW-1185">Reference proteome</keyword>
<dbReference type="AlphaFoldDB" id="A0AAN8X8K4"/>
<sequence length="79" mass="9183">MVLFFNKIPTLIQISDSSSACSADLLSPYWNQIPSYKQKPLHPLAYLISQQGNMIETYKADQLHDDPYILFTCPNRDWF</sequence>
<organism evidence="1 2">
    <name type="scientific">Halocaridina rubra</name>
    <name type="common">Hawaiian red shrimp</name>
    <dbReference type="NCBI Taxonomy" id="373956"/>
    <lineage>
        <taxon>Eukaryota</taxon>
        <taxon>Metazoa</taxon>
        <taxon>Ecdysozoa</taxon>
        <taxon>Arthropoda</taxon>
        <taxon>Crustacea</taxon>
        <taxon>Multicrustacea</taxon>
        <taxon>Malacostraca</taxon>
        <taxon>Eumalacostraca</taxon>
        <taxon>Eucarida</taxon>
        <taxon>Decapoda</taxon>
        <taxon>Pleocyemata</taxon>
        <taxon>Caridea</taxon>
        <taxon>Atyoidea</taxon>
        <taxon>Atyidae</taxon>
        <taxon>Halocaridina</taxon>
    </lineage>
</organism>
<dbReference type="Proteomes" id="UP001381693">
    <property type="component" value="Unassembled WGS sequence"/>
</dbReference>
<evidence type="ECO:0000313" key="1">
    <source>
        <dbReference type="EMBL" id="KAK7079722.1"/>
    </source>
</evidence>
<proteinExistence type="predicted"/>
<gene>
    <name evidence="1" type="ORF">SK128_018557</name>
</gene>
<accession>A0AAN8X8K4</accession>
<comment type="caution">
    <text evidence="1">The sequence shown here is derived from an EMBL/GenBank/DDBJ whole genome shotgun (WGS) entry which is preliminary data.</text>
</comment>
<dbReference type="EMBL" id="JAXCGZ010006494">
    <property type="protein sequence ID" value="KAK7079722.1"/>
    <property type="molecule type" value="Genomic_DNA"/>
</dbReference>
<reference evidence="1 2" key="1">
    <citation type="submission" date="2023-11" db="EMBL/GenBank/DDBJ databases">
        <title>Halocaridina rubra genome assembly.</title>
        <authorList>
            <person name="Smith C."/>
        </authorList>
    </citation>
    <scope>NUCLEOTIDE SEQUENCE [LARGE SCALE GENOMIC DNA]</scope>
    <source>
        <strain evidence="1">EP-1</strain>
        <tissue evidence="1">Whole</tissue>
    </source>
</reference>